<protein>
    <submittedName>
        <fullName evidence="1">Protein trichome birefringence-like 1</fullName>
    </submittedName>
</protein>
<reference evidence="1" key="1">
    <citation type="submission" date="2016-07" db="EMBL/GenBank/DDBJ databases">
        <title>De novo transcriptome assembly of four accessions of the metal hyperaccumulator plant Noccaea caerulescens.</title>
        <authorList>
            <person name="Blande D."/>
            <person name="Halimaa P."/>
            <person name="Tervahauta A.I."/>
            <person name="Aarts M.G."/>
            <person name="Karenlampi S.O."/>
        </authorList>
    </citation>
    <scope>NUCLEOTIDE SEQUENCE</scope>
</reference>
<sequence>MLCVVVMSRLISDVLSDDGERCGLKSLAGKTSKREDYYQERNNVHQKLNVDEAFRKALTTWGRWVDKNVNLSIRNTLVKLDLNATISTRWQWWLLVSQLHLYCWLGHVFAYPHLIQEKIL</sequence>
<organism evidence="1">
    <name type="scientific">Noccaea caerulescens</name>
    <name type="common">Alpine penny-cress</name>
    <name type="synonym">Thlaspi caerulescens</name>
    <dbReference type="NCBI Taxonomy" id="107243"/>
    <lineage>
        <taxon>Eukaryota</taxon>
        <taxon>Viridiplantae</taxon>
        <taxon>Streptophyta</taxon>
        <taxon>Embryophyta</taxon>
        <taxon>Tracheophyta</taxon>
        <taxon>Spermatophyta</taxon>
        <taxon>Magnoliopsida</taxon>
        <taxon>eudicotyledons</taxon>
        <taxon>Gunneridae</taxon>
        <taxon>Pentapetalae</taxon>
        <taxon>rosids</taxon>
        <taxon>malvids</taxon>
        <taxon>Brassicales</taxon>
        <taxon>Brassicaceae</taxon>
        <taxon>Coluteocarpeae</taxon>
        <taxon>Noccaea</taxon>
    </lineage>
</organism>
<dbReference type="AlphaFoldDB" id="A0A1J3K464"/>
<dbReference type="EMBL" id="GEVM01006500">
    <property type="protein sequence ID" value="JAU99438.1"/>
    <property type="molecule type" value="Transcribed_RNA"/>
</dbReference>
<name>A0A1J3K464_NOCCA</name>
<gene>
    <name evidence="1" type="ORF">MP_TR7926_c1_g1_i1_g.24755</name>
</gene>
<evidence type="ECO:0000313" key="1">
    <source>
        <dbReference type="EMBL" id="JAU99438.1"/>
    </source>
</evidence>
<proteinExistence type="predicted"/>
<accession>A0A1J3K464</accession>